<evidence type="ECO:0000313" key="1">
    <source>
        <dbReference type="EMBL" id="CAG7820595.1"/>
    </source>
</evidence>
<reference evidence="1" key="1">
    <citation type="submission" date="2021-06" db="EMBL/GenBank/DDBJ databases">
        <authorList>
            <person name="Hodson N. C."/>
            <person name="Mongue J. A."/>
            <person name="Jaron S. K."/>
        </authorList>
    </citation>
    <scope>NUCLEOTIDE SEQUENCE</scope>
</reference>
<organism evidence="1 2">
    <name type="scientific">Allacma fusca</name>
    <dbReference type="NCBI Taxonomy" id="39272"/>
    <lineage>
        <taxon>Eukaryota</taxon>
        <taxon>Metazoa</taxon>
        <taxon>Ecdysozoa</taxon>
        <taxon>Arthropoda</taxon>
        <taxon>Hexapoda</taxon>
        <taxon>Collembola</taxon>
        <taxon>Symphypleona</taxon>
        <taxon>Sminthuridae</taxon>
        <taxon>Allacma</taxon>
    </lineage>
</organism>
<accession>A0A8J2KTJ2</accession>
<name>A0A8J2KTJ2_9HEXA</name>
<evidence type="ECO:0000313" key="2">
    <source>
        <dbReference type="Proteomes" id="UP000708208"/>
    </source>
</evidence>
<feature type="non-terminal residue" evidence="1">
    <location>
        <position position="1"/>
    </location>
</feature>
<proteinExistence type="predicted"/>
<gene>
    <name evidence="1" type="ORF">AFUS01_LOCUS30979</name>
</gene>
<dbReference type="EMBL" id="CAJVCH010483708">
    <property type="protein sequence ID" value="CAG7820595.1"/>
    <property type="molecule type" value="Genomic_DNA"/>
</dbReference>
<comment type="caution">
    <text evidence="1">The sequence shown here is derived from an EMBL/GenBank/DDBJ whole genome shotgun (WGS) entry which is preliminary data.</text>
</comment>
<sequence length="273" mass="31202">KTFRSKFTKSVANHRLYVQRSAEKSEERNKEIDDVTGIHKCINETTPCLAVSTPRSVEGTEEGLSWGISNIEGLFDIDSLSYIVIESDVDLSNSVSCFQTTSDDTVSSSVQGNSSKNFLDHLNLFEVSKMLNNLYQAQSGDASLDAEIKSLFVETYNHRTIILYDHSFEVLMQLYPCVENTKLIELEATTRYSLEIIMKMKANAKALIKEVQEFYFYTNYPISMQIFFQILNPNGGFFQIFTDPRKFYSDQLESTDLFPYINILLQKKKITGV</sequence>
<dbReference type="AlphaFoldDB" id="A0A8J2KTJ2"/>
<keyword evidence="2" id="KW-1185">Reference proteome</keyword>
<dbReference type="Proteomes" id="UP000708208">
    <property type="component" value="Unassembled WGS sequence"/>
</dbReference>
<protein>
    <submittedName>
        <fullName evidence="1">Uncharacterized protein</fullName>
    </submittedName>
</protein>